<proteinExistence type="predicted"/>
<evidence type="ECO:0000313" key="2">
    <source>
        <dbReference type="Proteomes" id="UP000252204"/>
    </source>
</evidence>
<dbReference type="OrthoDB" id="6154571at2"/>
<gene>
    <name evidence="1" type="ORF">DQ400_15705</name>
</gene>
<reference evidence="2" key="1">
    <citation type="submission" date="2018-06" db="EMBL/GenBank/DDBJ databases">
        <title>Whole genome sequencing of four bacterial strains from South Shetland trench revealing bio-synthetic gene clusters.</title>
        <authorList>
            <person name="Abdel-Mageed W.M."/>
            <person name="Lehri B."/>
            <person name="Jarmusch S."/>
            <person name="Miranda K."/>
            <person name="Goodfellow M."/>
            <person name="Jaspars M."/>
            <person name="Karlyshev A.V."/>
        </authorList>
    </citation>
    <scope>NUCLEOTIDE SEQUENCE [LARGE SCALE GENOMIC DNA]</scope>
    <source>
        <strain evidence="2">SST4</strain>
    </source>
</reference>
<protein>
    <recommendedName>
        <fullName evidence="3">ERF family protein</fullName>
    </recommendedName>
</protein>
<accession>A0A365TK92</accession>
<comment type="caution">
    <text evidence="1">The sequence shown here is derived from an EMBL/GenBank/DDBJ whole genome shotgun (WGS) entry which is preliminary data.</text>
</comment>
<sequence length="223" mass="24018">MRGEHVMNRSDSIARIGKALASVQAELGGLIAPDSTNPMYDNRYASLAIIIGSIRAVLNKFEIALVQAPVPGTVGAMVMETMLIHGPSGEYIGSYCEMPVETLDSHGVASAQTYARRYGLMALLGLAQGPDDDGNAAYNAAVESSVLLSRGEPEPSEQRVSNGHRLASREAILAEIENSDVERLVSAERWVNSAQLDAHLSARLKGAIAQRRRIIQRQQSQHA</sequence>
<dbReference type="InterPro" id="IPR007499">
    <property type="entry name" value="ERF_bacteria_virus"/>
</dbReference>
<evidence type="ECO:0008006" key="3">
    <source>
        <dbReference type="Google" id="ProtNLM"/>
    </source>
</evidence>
<keyword evidence="2" id="KW-1185">Reference proteome</keyword>
<dbReference type="Pfam" id="PF04404">
    <property type="entry name" value="ERF"/>
    <property type="match status" value="1"/>
</dbReference>
<dbReference type="AlphaFoldDB" id="A0A365TK92"/>
<dbReference type="EMBL" id="QNTU01000011">
    <property type="protein sequence ID" value="RBI66183.1"/>
    <property type="molecule type" value="Genomic_DNA"/>
</dbReference>
<name>A0A365TK92_9GAMM</name>
<evidence type="ECO:0000313" key="1">
    <source>
        <dbReference type="EMBL" id="RBI66183.1"/>
    </source>
</evidence>
<organism evidence="1 2">
    <name type="scientific">Vreelandella sulfidaeris</name>
    <dbReference type="NCBI Taxonomy" id="115553"/>
    <lineage>
        <taxon>Bacteria</taxon>
        <taxon>Pseudomonadati</taxon>
        <taxon>Pseudomonadota</taxon>
        <taxon>Gammaproteobacteria</taxon>
        <taxon>Oceanospirillales</taxon>
        <taxon>Halomonadaceae</taxon>
        <taxon>Vreelandella</taxon>
    </lineage>
</organism>
<dbReference type="Proteomes" id="UP000252204">
    <property type="component" value="Unassembled WGS sequence"/>
</dbReference>